<accession>A0A2M8FEF9</accession>
<dbReference type="EMBL" id="PFRD01000092">
    <property type="protein sequence ID" value="PJC56020.1"/>
    <property type="molecule type" value="Genomic_DNA"/>
</dbReference>
<dbReference type="PANTHER" id="PTHR42912">
    <property type="entry name" value="METHYLTRANSFERASE"/>
    <property type="match status" value="1"/>
</dbReference>
<organism evidence="2 3">
    <name type="scientific">Candidatus Kaiserbacteria bacterium CG_4_9_14_0_2_um_filter_41_32</name>
    <dbReference type="NCBI Taxonomy" id="1974601"/>
    <lineage>
        <taxon>Bacteria</taxon>
        <taxon>Candidatus Kaiseribacteriota</taxon>
    </lineage>
</organism>
<dbReference type="Pfam" id="PF13649">
    <property type="entry name" value="Methyltransf_25"/>
    <property type="match status" value="1"/>
</dbReference>
<dbReference type="SUPFAM" id="SSF53335">
    <property type="entry name" value="S-adenosyl-L-methionine-dependent methyltransferases"/>
    <property type="match status" value="1"/>
</dbReference>
<dbReference type="InterPro" id="IPR041698">
    <property type="entry name" value="Methyltransf_25"/>
</dbReference>
<comment type="caution">
    <text evidence="2">The sequence shown here is derived from an EMBL/GenBank/DDBJ whole genome shotgun (WGS) entry which is preliminary data.</text>
</comment>
<evidence type="ECO:0000313" key="2">
    <source>
        <dbReference type="EMBL" id="PJC56020.1"/>
    </source>
</evidence>
<protein>
    <recommendedName>
        <fullName evidence="1">Methyltransferase domain-containing protein</fullName>
    </recommendedName>
</protein>
<dbReference type="CDD" id="cd02440">
    <property type="entry name" value="AdoMet_MTases"/>
    <property type="match status" value="1"/>
</dbReference>
<sequence length="285" mass="32077">MQKKVFDSFFVPYAKTVDRVADVSAFWRLSDEIITEIIKREIAPHCTDSSLTMDAGGGTGRWAINLSGVLKGKLVIFDRSEDMLAKASENIGKSNVSDRISIVEGDITQVDDFADNSVDNIVSIYSPLSFIYEQDNAAKELFRILKPGGLILIMSHSYHNALASKINNYRAGAEELQRLANKQMVKWAPHVPELVTHSKESMETLFSDAGFHIQKTYGVPIFVQPGPEDFDPENDKKSAVSEYLENPDVFKSVFEIEMRFNSDETVANRGMNMFMLAEKKLYENK</sequence>
<dbReference type="Proteomes" id="UP000230391">
    <property type="component" value="Unassembled WGS sequence"/>
</dbReference>
<reference evidence="3" key="1">
    <citation type="submission" date="2017-09" db="EMBL/GenBank/DDBJ databases">
        <title>Depth-based differentiation of microbial function through sediment-hosted aquifers and enrichment of novel symbionts in the deep terrestrial subsurface.</title>
        <authorList>
            <person name="Probst A.J."/>
            <person name="Ladd B."/>
            <person name="Jarett J.K."/>
            <person name="Geller-Mcgrath D.E."/>
            <person name="Sieber C.M.K."/>
            <person name="Emerson J.B."/>
            <person name="Anantharaman K."/>
            <person name="Thomas B.C."/>
            <person name="Malmstrom R."/>
            <person name="Stieglmeier M."/>
            <person name="Klingl A."/>
            <person name="Woyke T."/>
            <person name="Ryan C.M."/>
            <person name="Banfield J.F."/>
        </authorList>
    </citation>
    <scope>NUCLEOTIDE SEQUENCE [LARGE SCALE GENOMIC DNA]</scope>
</reference>
<feature type="domain" description="Methyltransferase" evidence="1">
    <location>
        <begin position="53"/>
        <end position="149"/>
    </location>
</feature>
<dbReference type="AlphaFoldDB" id="A0A2M8FEF9"/>
<dbReference type="Gene3D" id="3.40.50.150">
    <property type="entry name" value="Vaccinia Virus protein VP39"/>
    <property type="match status" value="1"/>
</dbReference>
<dbReference type="PANTHER" id="PTHR42912:SF93">
    <property type="entry name" value="N6-ADENOSINE-METHYLTRANSFERASE TMT1A"/>
    <property type="match status" value="1"/>
</dbReference>
<dbReference type="InterPro" id="IPR029063">
    <property type="entry name" value="SAM-dependent_MTases_sf"/>
</dbReference>
<gene>
    <name evidence="2" type="ORF">CO026_02590</name>
</gene>
<dbReference type="InterPro" id="IPR050508">
    <property type="entry name" value="Methyltransf_Superfamily"/>
</dbReference>
<dbReference type="GO" id="GO:0008168">
    <property type="term" value="F:methyltransferase activity"/>
    <property type="evidence" value="ECO:0007669"/>
    <property type="project" value="TreeGrafter"/>
</dbReference>
<name>A0A2M8FEF9_9BACT</name>
<evidence type="ECO:0000259" key="1">
    <source>
        <dbReference type="Pfam" id="PF13649"/>
    </source>
</evidence>
<proteinExistence type="predicted"/>
<evidence type="ECO:0000313" key="3">
    <source>
        <dbReference type="Proteomes" id="UP000230391"/>
    </source>
</evidence>